<dbReference type="RefSeq" id="WP_203993883.1">
    <property type="nucleotide sequence ID" value="NZ_BOOU01000100.1"/>
</dbReference>
<dbReference type="Pfam" id="PF19980">
    <property type="entry name" value="DUF6416"/>
    <property type="match status" value="1"/>
</dbReference>
<comment type="caution">
    <text evidence="1">The sequence shown here is derived from an EMBL/GenBank/DDBJ whole genome shotgun (WGS) entry which is preliminary data.</text>
</comment>
<accession>A0A919RCN5</accession>
<dbReference type="EMBL" id="BOOU01000100">
    <property type="protein sequence ID" value="GII81515.1"/>
    <property type="molecule type" value="Genomic_DNA"/>
</dbReference>
<dbReference type="InterPro" id="IPR046301">
    <property type="entry name" value="DUF6416"/>
</dbReference>
<gene>
    <name evidence="1" type="ORF">Sru01_64970</name>
</gene>
<keyword evidence="2" id="KW-1185">Reference proteome</keyword>
<dbReference type="Proteomes" id="UP000655287">
    <property type="component" value="Unassembled WGS sequence"/>
</dbReference>
<evidence type="ECO:0000313" key="1">
    <source>
        <dbReference type="EMBL" id="GII81515.1"/>
    </source>
</evidence>
<reference evidence="1" key="1">
    <citation type="submission" date="2021-01" db="EMBL/GenBank/DDBJ databases">
        <title>Whole genome shotgun sequence of Sphaerisporangium rufum NBRC 109079.</title>
        <authorList>
            <person name="Komaki H."/>
            <person name="Tamura T."/>
        </authorList>
    </citation>
    <scope>NUCLEOTIDE SEQUENCE</scope>
    <source>
        <strain evidence="1">NBRC 109079</strain>
    </source>
</reference>
<dbReference type="AlphaFoldDB" id="A0A919RCN5"/>
<protein>
    <submittedName>
        <fullName evidence="1">Uncharacterized protein</fullName>
    </submittedName>
</protein>
<organism evidence="1 2">
    <name type="scientific">Sphaerisporangium rufum</name>
    <dbReference type="NCBI Taxonomy" id="1381558"/>
    <lineage>
        <taxon>Bacteria</taxon>
        <taxon>Bacillati</taxon>
        <taxon>Actinomycetota</taxon>
        <taxon>Actinomycetes</taxon>
        <taxon>Streptosporangiales</taxon>
        <taxon>Streptosporangiaceae</taxon>
        <taxon>Sphaerisporangium</taxon>
    </lineage>
</organism>
<proteinExistence type="predicted"/>
<name>A0A919RCN5_9ACTN</name>
<sequence length="170" mass="19102">MSETVRLPLGPGTELTMSRTRAEQLVMSWSRQLGLSTALVGAVLPDDHPQWERHTGGEGHRDNPEWNLESDLTVAEAFYRSIKNQAKIFFDLLIDHPGQQLSVDDIRRITGGVLSRSHSIAGALSGFSRSQQASGRRYPFYWWEGKPTCYAMKPSVAELFRQARDQVETG</sequence>
<evidence type="ECO:0000313" key="2">
    <source>
        <dbReference type="Proteomes" id="UP000655287"/>
    </source>
</evidence>